<reference evidence="5" key="2">
    <citation type="submission" date="2020-09" db="EMBL/GenBank/DDBJ databases">
        <authorList>
            <person name="Sun Q."/>
            <person name="Zhou Y."/>
        </authorList>
    </citation>
    <scope>NUCLEOTIDE SEQUENCE</scope>
    <source>
        <strain evidence="5">CGMCC 4.5737</strain>
    </source>
</reference>
<dbReference type="Pfam" id="PF00672">
    <property type="entry name" value="HAMP"/>
    <property type="match status" value="1"/>
</dbReference>
<accession>A0A8J3CBS8</accession>
<sequence length="137" mass="14421">MVGLGPPPHLINQLKAGEAVPDSRGHVPMRWAGEVVTTPDGTQRLVVAGTEAFGDVGPGIAGLWLGVLVGTVVVGITIWFATGRALRPVARMRTAATDLPEGERLPPPATRDEIRALAEALNAMPAARWVDPDVLNH</sequence>
<dbReference type="PROSITE" id="PS50885">
    <property type="entry name" value="HAMP"/>
    <property type="match status" value="1"/>
</dbReference>
<dbReference type="Proteomes" id="UP000637578">
    <property type="component" value="Unassembled WGS sequence"/>
</dbReference>
<dbReference type="GO" id="GO:0007165">
    <property type="term" value="P:signal transduction"/>
    <property type="evidence" value="ECO:0007669"/>
    <property type="project" value="InterPro"/>
</dbReference>
<dbReference type="InterPro" id="IPR003660">
    <property type="entry name" value="HAMP_dom"/>
</dbReference>
<evidence type="ECO:0000256" key="3">
    <source>
        <dbReference type="SAM" id="Phobius"/>
    </source>
</evidence>
<dbReference type="CDD" id="cd06225">
    <property type="entry name" value="HAMP"/>
    <property type="match status" value="1"/>
</dbReference>
<evidence type="ECO:0000313" key="6">
    <source>
        <dbReference type="Proteomes" id="UP000637578"/>
    </source>
</evidence>
<comment type="caution">
    <text evidence="5">The sequence shown here is derived from an EMBL/GenBank/DDBJ whole genome shotgun (WGS) entry which is preliminary data.</text>
</comment>
<evidence type="ECO:0000256" key="2">
    <source>
        <dbReference type="ARBA" id="ARBA00022989"/>
    </source>
</evidence>
<feature type="domain" description="HAMP" evidence="4">
    <location>
        <begin position="83"/>
        <end position="124"/>
    </location>
</feature>
<keyword evidence="3" id="KW-0472">Membrane</keyword>
<organism evidence="5 6">
    <name type="scientific">Longimycelium tulufanense</name>
    <dbReference type="NCBI Taxonomy" id="907463"/>
    <lineage>
        <taxon>Bacteria</taxon>
        <taxon>Bacillati</taxon>
        <taxon>Actinomycetota</taxon>
        <taxon>Actinomycetes</taxon>
        <taxon>Pseudonocardiales</taxon>
        <taxon>Pseudonocardiaceae</taxon>
        <taxon>Longimycelium</taxon>
    </lineage>
</organism>
<proteinExistence type="predicted"/>
<dbReference type="Gene3D" id="6.10.340.10">
    <property type="match status" value="1"/>
</dbReference>
<keyword evidence="6" id="KW-1185">Reference proteome</keyword>
<evidence type="ECO:0000313" key="5">
    <source>
        <dbReference type="EMBL" id="GGM43131.1"/>
    </source>
</evidence>
<gene>
    <name evidence="5" type="ORF">GCM10012275_12630</name>
</gene>
<reference evidence="5" key="1">
    <citation type="journal article" date="2014" name="Int. J. Syst. Evol. Microbiol.">
        <title>Complete genome sequence of Corynebacterium casei LMG S-19264T (=DSM 44701T), isolated from a smear-ripened cheese.</title>
        <authorList>
            <consortium name="US DOE Joint Genome Institute (JGI-PGF)"/>
            <person name="Walter F."/>
            <person name="Albersmeier A."/>
            <person name="Kalinowski J."/>
            <person name="Ruckert C."/>
        </authorList>
    </citation>
    <scope>NUCLEOTIDE SEQUENCE</scope>
    <source>
        <strain evidence="5">CGMCC 4.5737</strain>
    </source>
</reference>
<dbReference type="GO" id="GO:0016020">
    <property type="term" value="C:membrane"/>
    <property type="evidence" value="ECO:0007669"/>
    <property type="project" value="InterPro"/>
</dbReference>
<dbReference type="AlphaFoldDB" id="A0A8J3CBS8"/>
<keyword evidence="1 3" id="KW-0812">Transmembrane</keyword>
<feature type="transmembrane region" description="Helical" evidence="3">
    <location>
        <begin position="61"/>
        <end position="82"/>
    </location>
</feature>
<keyword evidence="2 3" id="KW-1133">Transmembrane helix</keyword>
<protein>
    <recommendedName>
        <fullName evidence="4">HAMP domain-containing protein</fullName>
    </recommendedName>
</protein>
<dbReference type="EMBL" id="BMMK01000003">
    <property type="protein sequence ID" value="GGM43131.1"/>
    <property type="molecule type" value="Genomic_DNA"/>
</dbReference>
<name>A0A8J3CBS8_9PSEU</name>
<evidence type="ECO:0000256" key="1">
    <source>
        <dbReference type="ARBA" id="ARBA00022692"/>
    </source>
</evidence>
<evidence type="ECO:0000259" key="4">
    <source>
        <dbReference type="PROSITE" id="PS50885"/>
    </source>
</evidence>